<evidence type="ECO:0000256" key="3">
    <source>
        <dbReference type="ARBA" id="ARBA00022989"/>
    </source>
</evidence>
<feature type="region of interest" description="Disordered" evidence="8">
    <location>
        <begin position="248"/>
        <end position="340"/>
    </location>
</feature>
<reference evidence="12" key="2">
    <citation type="journal article" date="2019" name="Int. J. Syst. Evol. Microbiol.">
        <title>The Global Catalogue of Microorganisms (GCM) 10K type strain sequencing project: providing services to taxonomists for standard genome sequencing and annotation.</title>
        <authorList>
            <consortium name="The Broad Institute Genomics Platform"/>
            <consortium name="The Broad Institute Genome Sequencing Center for Infectious Disease"/>
            <person name="Wu L."/>
            <person name="Ma J."/>
        </authorList>
    </citation>
    <scope>NUCLEOTIDE SEQUENCE [LARGE SCALE GENOMIC DNA]</scope>
    <source>
        <strain evidence="12">CGMCC 4.5581</strain>
    </source>
</reference>
<evidence type="ECO:0000256" key="5">
    <source>
        <dbReference type="ARBA" id="ARBA00023239"/>
    </source>
</evidence>
<feature type="compositionally biased region" description="Low complexity" evidence="8">
    <location>
        <begin position="145"/>
        <end position="162"/>
    </location>
</feature>
<evidence type="ECO:0000256" key="1">
    <source>
        <dbReference type="ARBA" id="ARBA00022475"/>
    </source>
</evidence>
<reference evidence="9" key="1">
    <citation type="journal article" date="2014" name="Int. J. Syst. Evol. Microbiol.">
        <title>Complete genome of a new Firmicutes species belonging to the dominant human colonic microbiota ('Ruminococcus bicirculans') reveals two chromosomes and a selective capacity to utilize plant glucans.</title>
        <authorList>
            <consortium name="NISC Comparative Sequencing Program"/>
            <person name="Wegmann U."/>
            <person name="Louis P."/>
            <person name="Goesmann A."/>
            <person name="Henrissat B."/>
            <person name="Duncan S.H."/>
            <person name="Flint H.J."/>
        </authorList>
    </citation>
    <scope>NUCLEOTIDE SEQUENCE</scope>
    <source>
        <strain evidence="9">CGMCC 4.5581</strain>
    </source>
</reference>
<dbReference type="NCBIfam" id="TIGR00247">
    <property type="entry name" value="endolytic transglycosylase MltG"/>
    <property type="match status" value="1"/>
</dbReference>
<protein>
    <recommendedName>
        <fullName evidence="7">Endolytic murein transglycosylase</fullName>
        <ecNumber evidence="7">4.2.2.29</ecNumber>
    </recommendedName>
    <alternativeName>
        <fullName evidence="7">Peptidoglycan lytic transglycosylase</fullName>
    </alternativeName>
    <alternativeName>
        <fullName evidence="7">Peptidoglycan polymerization terminase</fullName>
    </alternativeName>
</protein>
<keyword evidence="3 7" id="KW-1133">Transmembrane helix</keyword>
<organism evidence="10 11">
    <name type="scientific">Modestobacter marinus</name>
    <dbReference type="NCBI Taxonomy" id="477641"/>
    <lineage>
        <taxon>Bacteria</taxon>
        <taxon>Bacillati</taxon>
        <taxon>Actinomycetota</taxon>
        <taxon>Actinomycetes</taxon>
        <taxon>Geodermatophilales</taxon>
        <taxon>Geodermatophilaceae</taxon>
        <taxon>Modestobacter</taxon>
    </lineage>
</organism>
<evidence type="ECO:0000256" key="6">
    <source>
        <dbReference type="ARBA" id="ARBA00023316"/>
    </source>
</evidence>
<dbReference type="AlphaFoldDB" id="A0A846M4S8"/>
<dbReference type="Gene3D" id="3.30.1490.480">
    <property type="entry name" value="Endolytic murein transglycosylase"/>
    <property type="match status" value="1"/>
</dbReference>
<feature type="compositionally biased region" description="Basic and acidic residues" evidence="8">
    <location>
        <begin position="259"/>
        <end position="286"/>
    </location>
</feature>
<feature type="compositionally biased region" description="Pro residues" evidence="8">
    <location>
        <begin position="1"/>
        <end position="10"/>
    </location>
</feature>
<evidence type="ECO:0000256" key="8">
    <source>
        <dbReference type="SAM" id="MobiDB-lite"/>
    </source>
</evidence>
<dbReference type="HAMAP" id="MF_02065">
    <property type="entry name" value="MltG"/>
    <property type="match status" value="1"/>
</dbReference>
<dbReference type="PANTHER" id="PTHR30518">
    <property type="entry name" value="ENDOLYTIC MUREIN TRANSGLYCOSYLASE"/>
    <property type="match status" value="1"/>
</dbReference>
<reference evidence="9" key="4">
    <citation type="submission" date="2024-05" db="EMBL/GenBank/DDBJ databases">
        <authorList>
            <person name="Sun Q."/>
            <person name="Zhou Y."/>
        </authorList>
    </citation>
    <scope>NUCLEOTIDE SEQUENCE</scope>
    <source>
        <strain evidence="9">CGMCC 4.5581</strain>
    </source>
</reference>
<dbReference type="Pfam" id="PF02618">
    <property type="entry name" value="YceG"/>
    <property type="match status" value="1"/>
</dbReference>
<feature type="compositionally biased region" description="Basic and acidic residues" evidence="8">
    <location>
        <begin position="307"/>
        <end position="326"/>
    </location>
</feature>
<dbReference type="RefSeq" id="WP_166756990.1">
    <property type="nucleotide sequence ID" value="NZ_BAABJU010000020.1"/>
</dbReference>
<evidence type="ECO:0000313" key="10">
    <source>
        <dbReference type="EMBL" id="NIH69500.1"/>
    </source>
</evidence>
<keyword evidence="5 7" id="KW-0456">Lyase</keyword>
<keyword evidence="12" id="KW-1185">Reference proteome</keyword>
<dbReference type="InterPro" id="IPR003770">
    <property type="entry name" value="MLTG-like"/>
</dbReference>
<sequence length="684" mass="70616">MTGPIQPPPGGRHSDADAGRPAADFLAAWAGAATLQLPDDPADATLRPRRRRRYAPDTGAGIRAVGGGVDVADVEITGLAASGIADAGLAAAGLDVSAFDLARRSAAPSAAAAPRGPVGAVPGARAREVAVPRTTEMPAAPPAVPALGGAAHGTGPAAGRRVPTPRPPTEPSTADHVRADRFADAGTDPGWLSAANRPVPGPVGPSSVPTSGPSGALAGLVTGERGAEVHTASRDTPVDEPATVVHAALTVDGPDPDEEGWRMVSERDGRDEGDLDPDHHDPHDDGPFAPDASAAPQTGGLDVVGGGDHDEHHDEYYDDHDGHDDGGVGGGRRGRGGRRRRRGPVVVGLSLVVLAALIAGIVVGGKALWNQVNPVAEDYTGTGTGEVDVRVEPGDSLRAIGNTLVEADVIASVAPFTEAAEANPAATGIQPGVYRLRQQMSGQAALDLLLDPASRQVTRVTLPEGLRVTQVLQRLADETGLPLAELEAAAADPAQLGLPAYANGLLEGFLFPATYDIEPGETAVEVLSEMVARTDQVLTELQIPVEQRLTVLTKASLVQAEAGSIEDMGKVARVLENRLADGMPLQLDTTVNYANDKAGITTSAEDRANPSLYNTYVHPGLPPGAINNPGEEALRAVLAPTPGDWRFFVVVDPDTGETRFAATGAEHQQNVLLFQQWLRDNPGN</sequence>
<name>A0A846M4S8_9ACTN</name>
<comment type="function">
    <text evidence="7">Functions as a peptidoglycan terminase that cleaves nascent peptidoglycan strands endolytically to terminate their elongation.</text>
</comment>
<dbReference type="GO" id="GO:0009252">
    <property type="term" value="P:peptidoglycan biosynthetic process"/>
    <property type="evidence" value="ECO:0007669"/>
    <property type="project" value="UniProtKB-UniRule"/>
</dbReference>
<proteinExistence type="inferred from homology"/>
<dbReference type="GO" id="GO:0071555">
    <property type="term" value="P:cell wall organization"/>
    <property type="evidence" value="ECO:0007669"/>
    <property type="project" value="UniProtKB-KW"/>
</dbReference>
<evidence type="ECO:0000313" key="12">
    <source>
        <dbReference type="Proteomes" id="UP000648663"/>
    </source>
</evidence>
<accession>A0A846M4S8</accession>
<feature type="region of interest" description="Disordered" evidence="8">
    <location>
        <begin position="38"/>
        <end position="60"/>
    </location>
</feature>
<dbReference type="CDD" id="cd08010">
    <property type="entry name" value="MltG_like"/>
    <property type="match status" value="1"/>
</dbReference>
<comment type="catalytic activity">
    <reaction evidence="7">
        <text>a peptidoglycan chain = a peptidoglycan chain with N-acetyl-1,6-anhydromuramyl-[peptide] at the reducing end + a peptidoglycan chain with N-acetylglucosamine at the non-reducing end.</text>
        <dbReference type="EC" id="4.2.2.29"/>
    </reaction>
</comment>
<dbReference type="GO" id="GO:0008932">
    <property type="term" value="F:lytic endotransglycosylase activity"/>
    <property type="evidence" value="ECO:0007669"/>
    <property type="project" value="UniProtKB-UniRule"/>
</dbReference>
<feature type="transmembrane region" description="Helical" evidence="7">
    <location>
        <begin position="345"/>
        <end position="369"/>
    </location>
</feature>
<feature type="compositionally biased region" description="Basic and acidic residues" evidence="8">
    <location>
        <begin position="173"/>
        <end position="183"/>
    </location>
</feature>
<evidence type="ECO:0000313" key="11">
    <source>
        <dbReference type="Proteomes" id="UP000552836"/>
    </source>
</evidence>
<evidence type="ECO:0000256" key="2">
    <source>
        <dbReference type="ARBA" id="ARBA00022692"/>
    </source>
</evidence>
<feature type="compositionally biased region" description="Low complexity" evidence="8">
    <location>
        <begin position="204"/>
        <end position="215"/>
    </location>
</feature>
<evidence type="ECO:0000256" key="4">
    <source>
        <dbReference type="ARBA" id="ARBA00023136"/>
    </source>
</evidence>
<feature type="region of interest" description="Disordered" evidence="8">
    <location>
        <begin position="138"/>
        <end position="217"/>
    </location>
</feature>
<keyword evidence="6 7" id="KW-0961">Cell wall biogenesis/degradation</keyword>
<comment type="caution">
    <text evidence="10">The sequence shown here is derived from an EMBL/GenBank/DDBJ whole genome shotgun (WGS) entry which is preliminary data.</text>
</comment>
<evidence type="ECO:0000256" key="7">
    <source>
        <dbReference type="HAMAP-Rule" id="MF_02065"/>
    </source>
</evidence>
<keyword evidence="1 7" id="KW-1003">Cell membrane</keyword>
<dbReference type="Proteomes" id="UP000648663">
    <property type="component" value="Unassembled WGS sequence"/>
</dbReference>
<dbReference type="PANTHER" id="PTHR30518:SF2">
    <property type="entry name" value="ENDOLYTIC MUREIN TRANSGLYCOSYLASE"/>
    <property type="match status" value="1"/>
</dbReference>
<reference evidence="10 11" key="3">
    <citation type="submission" date="2020-02" db="EMBL/GenBank/DDBJ databases">
        <title>Sequencing the genomes of 1000 actinobacteria strains.</title>
        <authorList>
            <person name="Klenk H.-P."/>
        </authorList>
    </citation>
    <scope>NUCLEOTIDE SEQUENCE [LARGE SCALE GENOMIC DNA]</scope>
    <source>
        <strain evidence="10 11">DSM 45201</strain>
    </source>
</reference>
<dbReference type="EC" id="4.2.2.29" evidence="7"/>
<feature type="region of interest" description="Disordered" evidence="8">
    <location>
        <begin position="1"/>
        <end position="20"/>
    </location>
</feature>
<comment type="similarity">
    <text evidence="7">Belongs to the transglycosylase MltG family.</text>
</comment>
<gene>
    <name evidence="7" type="primary">mltG</name>
    <name evidence="10" type="ORF">FB380_003988</name>
    <name evidence="9" type="ORF">GCM10011589_33010</name>
</gene>
<feature type="site" description="Important for catalytic activity" evidence="7">
    <location>
        <position position="561"/>
    </location>
</feature>
<dbReference type="EMBL" id="BMMI01000006">
    <property type="protein sequence ID" value="GGL74329.1"/>
    <property type="molecule type" value="Genomic_DNA"/>
</dbReference>
<keyword evidence="2 7" id="KW-0812">Transmembrane</keyword>
<dbReference type="Proteomes" id="UP000552836">
    <property type="component" value="Unassembled WGS sequence"/>
</dbReference>
<dbReference type="EMBL" id="JAAMPA010000002">
    <property type="protein sequence ID" value="NIH69500.1"/>
    <property type="molecule type" value="Genomic_DNA"/>
</dbReference>
<comment type="subcellular location">
    <subcellularLocation>
        <location evidence="7">Cell membrane</location>
        <topology evidence="7">Single-pass membrane protein</topology>
    </subcellularLocation>
</comment>
<dbReference type="GO" id="GO:0005886">
    <property type="term" value="C:plasma membrane"/>
    <property type="evidence" value="ECO:0007669"/>
    <property type="project" value="UniProtKB-SubCell"/>
</dbReference>
<keyword evidence="4 7" id="KW-0472">Membrane</keyword>
<evidence type="ECO:0000313" key="9">
    <source>
        <dbReference type="EMBL" id="GGL74329.1"/>
    </source>
</evidence>